<organism evidence="2">
    <name type="scientific">marine sediment metagenome</name>
    <dbReference type="NCBI Taxonomy" id="412755"/>
    <lineage>
        <taxon>unclassified sequences</taxon>
        <taxon>metagenomes</taxon>
        <taxon>ecological metagenomes</taxon>
    </lineage>
</organism>
<gene>
    <name evidence="2" type="ORF">LCGC14_2622280</name>
</gene>
<comment type="caution">
    <text evidence="2">The sequence shown here is derived from an EMBL/GenBank/DDBJ whole genome shotgun (WGS) entry which is preliminary data.</text>
</comment>
<proteinExistence type="predicted"/>
<keyword evidence="1" id="KW-1133">Transmembrane helix</keyword>
<keyword evidence="1" id="KW-0472">Membrane</keyword>
<sequence length="180" mass="21561">MPKKYVVFFKTIGRSWFLILVLIIVILAIFNLIAAIWLAGITLVLFLFSYVPRVFFKNKLSRFLSKYDKIEDDSIAKNLRKPVSKIREEMFELSKNQGKKKWLIVFLNKQYIYYHQKTIETFKEVYGKGFSEKELLDKLKDYKITTRSEIKCITDSLVKLERLSHRETSVKDRREQQRFT</sequence>
<keyword evidence="1" id="KW-0812">Transmembrane</keyword>
<dbReference type="AlphaFoldDB" id="A0A0F9CVC6"/>
<reference evidence="2" key="1">
    <citation type="journal article" date="2015" name="Nature">
        <title>Complex archaea that bridge the gap between prokaryotes and eukaryotes.</title>
        <authorList>
            <person name="Spang A."/>
            <person name="Saw J.H."/>
            <person name="Jorgensen S.L."/>
            <person name="Zaremba-Niedzwiedzka K."/>
            <person name="Martijn J."/>
            <person name="Lind A.E."/>
            <person name="van Eijk R."/>
            <person name="Schleper C."/>
            <person name="Guy L."/>
            <person name="Ettema T.J."/>
        </authorList>
    </citation>
    <scope>NUCLEOTIDE SEQUENCE</scope>
</reference>
<dbReference type="EMBL" id="LAZR01044778">
    <property type="protein sequence ID" value="KKL03823.1"/>
    <property type="molecule type" value="Genomic_DNA"/>
</dbReference>
<evidence type="ECO:0000313" key="2">
    <source>
        <dbReference type="EMBL" id="KKL03823.1"/>
    </source>
</evidence>
<feature type="transmembrane region" description="Helical" evidence="1">
    <location>
        <begin position="36"/>
        <end position="56"/>
    </location>
</feature>
<accession>A0A0F9CVC6</accession>
<evidence type="ECO:0000256" key="1">
    <source>
        <dbReference type="SAM" id="Phobius"/>
    </source>
</evidence>
<protein>
    <submittedName>
        <fullName evidence="2">Uncharacterized protein</fullName>
    </submittedName>
</protein>
<feature type="transmembrane region" description="Helical" evidence="1">
    <location>
        <begin position="12"/>
        <end position="30"/>
    </location>
</feature>
<name>A0A0F9CVC6_9ZZZZ</name>